<feature type="transmembrane region" description="Helical" evidence="8">
    <location>
        <begin position="274"/>
        <end position="293"/>
    </location>
</feature>
<reference evidence="10" key="1">
    <citation type="submission" date="2015-02" db="EMBL/GenBank/DDBJ databases">
        <title>Description and complete genome sequence of the first cultured representative of the subdivision 5 of the Verrucomicrobia phylum.</title>
        <authorList>
            <person name="Spring S."/>
            <person name="Bunk B."/>
            <person name="Sproer C."/>
            <person name="Klenk H.-P."/>
        </authorList>
    </citation>
    <scope>NUCLEOTIDE SEQUENCE [LARGE SCALE GENOMIC DNA]</scope>
    <source>
        <strain evidence="10">L21-Fru-AB</strain>
    </source>
</reference>
<gene>
    <name evidence="9" type="ORF">L21SP4_01824</name>
</gene>
<proteinExistence type="predicted"/>
<dbReference type="AlphaFoldDB" id="A0A0G3EF28"/>
<dbReference type="STRING" id="1307763.L21SP4_01824"/>
<dbReference type="GO" id="GO:0016763">
    <property type="term" value="F:pentosyltransferase activity"/>
    <property type="evidence" value="ECO:0007669"/>
    <property type="project" value="TreeGrafter"/>
</dbReference>
<feature type="transmembrane region" description="Helical" evidence="8">
    <location>
        <begin position="208"/>
        <end position="230"/>
    </location>
</feature>
<protein>
    <submittedName>
        <fullName evidence="9">Putative membrane protein</fullName>
    </submittedName>
</protein>
<accession>A0A0G3EF28</accession>
<evidence type="ECO:0000313" key="10">
    <source>
        <dbReference type="Proteomes" id="UP000035268"/>
    </source>
</evidence>
<keyword evidence="3" id="KW-0328">Glycosyltransferase</keyword>
<dbReference type="KEGG" id="vbl:L21SP4_01824"/>
<feature type="transmembrane region" description="Helical" evidence="8">
    <location>
        <begin position="300"/>
        <end position="323"/>
    </location>
</feature>
<keyword evidence="4" id="KW-0808">Transferase</keyword>
<dbReference type="GO" id="GO:0010041">
    <property type="term" value="P:response to iron(III) ion"/>
    <property type="evidence" value="ECO:0007669"/>
    <property type="project" value="TreeGrafter"/>
</dbReference>
<feature type="transmembrane region" description="Helical" evidence="8">
    <location>
        <begin position="91"/>
        <end position="111"/>
    </location>
</feature>
<dbReference type="Proteomes" id="UP000035268">
    <property type="component" value="Chromosome"/>
</dbReference>
<dbReference type="PANTHER" id="PTHR33908">
    <property type="entry name" value="MANNOSYLTRANSFERASE YKCB-RELATED"/>
    <property type="match status" value="1"/>
</dbReference>
<keyword evidence="10" id="KW-1185">Reference proteome</keyword>
<sequence length="497" mass="53830">MSRRVEIAGWILCLLLALLPRLWNLPARTFNLDEAYSFRFAERASLRQVFDPLSEVNRSEPHPTLFYTMTWGWLRSGYALLESSGATRETALRAMTVLVSLAGVAGVMAAARAWAGRRAGLAAGLLAALSVYSVLLAREARMYALLECGGAWLLFFLFRCLRDDRPRAGALTGLVLAGWFTMASHYLGIVYAACAWACLAAFRPRAWPRWGAAGLVLAGLYAYWLTGFLLQAAAKGGGSAWYPSTGLVIPFTFFAFAGGHGLVELAGRAEALRAAIPGLLLALFPLAALGVLWRRRGERAAAAPVVCAAVLLAAPLVLVWLASFRMEGLYDDTRYVAAGAPALFVPLAAGLTLARGRARPLIFAAAALFLAVNTAGLVRVARAEARAQPDWRAVAAELRAIDPDAVAVYCDYMTLPLGFYAPELELTGLPDRRIDARESLFEACPDLRQADSVVLMISHPRGHEDDYRRLFGEIYGGLEPAGRGFHRVELLVAGEAE</sequence>
<evidence type="ECO:0000256" key="7">
    <source>
        <dbReference type="ARBA" id="ARBA00023136"/>
    </source>
</evidence>
<feature type="transmembrane region" description="Helical" evidence="8">
    <location>
        <begin position="242"/>
        <end position="262"/>
    </location>
</feature>
<keyword evidence="5 8" id="KW-0812">Transmembrane</keyword>
<feature type="transmembrane region" description="Helical" evidence="8">
    <location>
        <begin position="118"/>
        <end position="137"/>
    </location>
</feature>
<evidence type="ECO:0000313" key="9">
    <source>
        <dbReference type="EMBL" id="AKJ65061.1"/>
    </source>
</evidence>
<keyword evidence="6 8" id="KW-1133">Transmembrane helix</keyword>
<name>A0A0G3EF28_9BACT</name>
<dbReference type="RefSeq" id="WP_052882330.1">
    <property type="nucleotide sequence ID" value="NZ_CP010904.1"/>
</dbReference>
<feature type="transmembrane region" description="Helical" evidence="8">
    <location>
        <begin position="143"/>
        <end position="161"/>
    </location>
</feature>
<keyword evidence="2" id="KW-1003">Cell membrane</keyword>
<dbReference type="PANTHER" id="PTHR33908:SF3">
    <property type="entry name" value="UNDECAPRENYL PHOSPHATE-ALPHA-4-AMINO-4-DEOXY-L-ARABINOSE ARABINOSYL TRANSFERASE"/>
    <property type="match status" value="1"/>
</dbReference>
<evidence type="ECO:0000256" key="2">
    <source>
        <dbReference type="ARBA" id="ARBA00022475"/>
    </source>
</evidence>
<keyword evidence="7 8" id="KW-0472">Membrane</keyword>
<evidence type="ECO:0000256" key="4">
    <source>
        <dbReference type="ARBA" id="ARBA00022679"/>
    </source>
</evidence>
<dbReference type="GO" id="GO:0005886">
    <property type="term" value="C:plasma membrane"/>
    <property type="evidence" value="ECO:0007669"/>
    <property type="project" value="UniProtKB-SubCell"/>
</dbReference>
<feature type="transmembrane region" description="Helical" evidence="8">
    <location>
        <begin position="361"/>
        <end position="381"/>
    </location>
</feature>
<dbReference type="EMBL" id="CP010904">
    <property type="protein sequence ID" value="AKJ65061.1"/>
    <property type="molecule type" value="Genomic_DNA"/>
</dbReference>
<comment type="subcellular location">
    <subcellularLocation>
        <location evidence="1">Cell membrane</location>
        <topology evidence="1">Multi-pass membrane protein</topology>
    </subcellularLocation>
</comment>
<feature type="transmembrane region" description="Helical" evidence="8">
    <location>
        <begin position="173"/>
        <end position="202"/>
    </location>
</feature>
<evidence type="ECO:0000256" key="1">
    <source>
        <dbReference type="ARBA" id="ARBA00004651"/>
    </source>
</evidence>
<feature type="transmembrane region" description="Helical" evidence="8">
    <location>
        <begin position="335"/>
        <end position="354"/>
    </location>
</feature>
<evidence type="ECO:0000256" key="8">
    <source>
        <dbReference type="SAM" id="Phobius"/>
    </source>
</evidence>
<dbReference type="GO" id="GO:0009103">
    <property type="term" value="P:lipopolysaccharide biosynthetic process"/>
    <property type="evidence" value="ECO:0007669"/>
    <property type="project" value="UniProtKB-ARBA"/>
</dbReference>
<evidence type="ECO:0000256" key="3">
    <source>
        <dbReference type="ARBA" id="ARBA00022676"/>
    </source>
</evidence>
<reference evidence="9 10" key="2">
    <citation type="journal article" date="2016" name="ISME J.">
        <title>Characterization of the first cultured representative of Verrucomicrobia subdivision 5 indicates the proposal of a novel phylum.</title>
        <authorList>
            <person name="Spring S."/>
            <person name="Bunk B."/>
            <person name="Sproer C."/>
            <person name="Schumann P."/>
            <person name="Rohde M."/>
            <person name="Tindall B.J."/>
            <person name="Klenk H.P."/>
        </authorList>
    </citation>
    <scope>NUCLEOTIDE SEQUENCE [LARGE SCALE GENOMIC DNA]</scope>
    <source>
        <strain evidence="9 10">L21-Fru-AB</strain>
    </source>
</reference>
<organism evidence="9 10">
    <name type="scientific">Kiritimatiella glycovorans</name>
    <dbReference type="NCBI Taxonomy" id="1307763"/>
    <lineage>
        <taxon>Bacteria</taxon>
        <taxon>Pseudomonadati</taxon>
        <taxon>Kiritimatiellota</taxon>
        <taxon>Kiritimatiellia</taxon>
        <taxon>Kiritimatiellales</taxon>
        <taxon>Kiritimatiellaceae</taxon>
        <taxon>Kiritimatiella</taxon>
    </lineage>
</organism>
<dbReference type="InterPro" id="IPR050297">
    <property type="entry name" value="LipidA_mod_glycosyltrf_83"/>
</dbReference>
<evidence type="ECO:0000256" key="6">
    <source>
        <dbReference type="ARBA" id="ARBA00022989"/>
    </source>
</evidence>
<evidence type="ECO:0000256" key="5">
    <source>
        <dbReference type="ARBA" id="ARBA00022692"/>
    </source>
</evidence>